<proteinExistence type="predicted"/>
<evidence type="ECO:0000256" key="1">
    <source>
        <dbReference type="SAM" id="MobiDB-lite"/>
    </source>
</evidence>
<evidence type="ECO:0000313" key="2">
    <source>
        <dbReference type="EMBL" id="QER89874.1"/>
    </source>
</evidence>
<name>A0ABX5ZZU9_STRTE</name>
<feature type="compositionally biased region" description="Basic residues" evidence="1">
    <location>
        <begin position="1"/>
        <end position="16"/>
    </location>
</feature>
<sequence>MSRLLHRHARSRLPHTRHLDTPPRPASVTASAATGQLPRDESELCPTTRPCRSPGPVATGEPAGAGLTHPTRRRTPRAQSSRSGSLRVMSRHMGW</sequence>
<organism evidence="2 3">
    <name type="scientific">Streptomyces tendae</name>
    <dbReference type="NCBI Taxonomy" id="1932"/>
    <lineage>
        <taxon>Bacteria</taxon>
        <taxon>Bacillati</taxon>
        <taxon>Actinomycetota</taxon>
        <taxon>Actinomycetes</taxon>
        <taxon>Kitasatosporales</taxon>
        <taxon>Streptomycetaceae</taxon>
        <taxon>Streptomyces</taxon>
    </lineage>
</organism>
<evidence type="ECO:0000313" key="3">
    <source>
        <dbReference type="Proteomes" id="UP000324308"/>
    </source>
</evidence>
<protein>
    <submittedName>
        <fullName evidence="2">Uncharacterized protein</fullName>
    </submittedName>
</protein>
<accession>A0ABX5ZZU9</accession>
<dbReference type="EMBL" id="CP043959">
    <property type="protein sequence ID" value="QER89874.1"/>
    <property type="molecule type" value="Genomic_DNA"/>
</dbReference>
<keyword evidence="3" id="KW-1185">Reference proteome</keyword>
<feature type="region of interest" description="Disordered" evidence="1">
    <location>
        <begin position="1"/>
        <end position="95"/>
    </location>
</feature>
<gene>
    <name evidence="2" type="ORF">F3L20_03775</name>
</gene>
<reference evidence="2 3" key="1">
    <citation type="submission" date="2019-09" db="EMBL/GenBank/DDBJ databases">
        <title>Draft genome sequence of the Ebosin-producing strain Streptomyces sp. 139.</title>
        <authorList>
            <person name="Ai L."/>
            <person name="Geng M."/>
            <person name="Ma M."/>
            <person name="Bai L."/>
        </authorList>
    </citation>
    <scope>NUCLEOTIDE SEQUENCE [LARGE SCALE GENOMIC DNA]</scope>
    <source>
        <strain evidence="2 3">139</strain>
    </source>
</reference>
<dbReference type="Proteomes" id="UP000324308">
    <property type="component" value="Chromosome"/>
</dbReference>